<feature type="transmembrane region" description="Helical" evidence="2">
    <location>
        <begin position="521"/>
        <end position="545"/>
    </location>
</feature>
<feature type="compositionally biased region" description="Basic and acidic residues" evidence="1">
    <location>
        <begin position="820"/>
        <end position="846"/>
    </location>
</feature>
<feature type="chain" id="PRO_5002813355" evidence="3">
    <location>
        <begin position="20"/>
        <end position="892"/>
    </location>
</feature>
<feature type="compositionally biased region" description="Basic residues" evidence="1">
    <location>
        <begin position="687"/>
        <end position="697"/>
    </location>
</feature>
<keyword evidence="5" id="KW-1185">Reference proteome</keyword>
<evidence type="ECO:0000256" key="3">
    <source>
        <dbReference type="SAM" id="SignalP"/>
    </source>
</evidence>
<reference evidence="4 5" key="1">
    <citation type="journal article" date="2007" name="Nature">
        <title>Evolution of genes and genomes on the Drosophila phylogeny.</title>
        <authorList>
            <consortium name="Drosophila 12 Genomes Consortium"/>
            <person name="Clark A.G."/>
            <person name="Eisen M.B."/>
            <person name="Smith D.R."/>
            <person name="Bergman C.M."/>
            <person name="Oliver B."/>
            <person name="Markow T.A."/>
            <person name="Kaufman T.C."/>
            <person name="Kellis M."/>
            <person name="Gelbart W."/>
            <person name="Iyer V.N."/>
            <person name="Pollard D.A."/>
            <person name="Sackton T.B."/>
            <person name="Larracuente A.M."/>
            <person name="Singh N.D."/>
            <person name="Abad J.P."/>
            <person name="Abt D.N."/>
            <person name="Adryan B."/>
            <person name="Aguade M."/>
            <person name="Akashi H."/>
            <person name="Anderson W.W."/>
            <person name="Aquadro C.F."/>
            <person name="Ardell D.H."/>
            <person name="Arguello R."/>
            <person name="Artieri C.G."/>
            <person name="Barbash D.A."/>
            <person name="Barker D."/>
            <person name="Barsanti P."/>
            <person name="Batterham P."/>
            <person name="Batzoglou S."/>
            <person name="Begun D."/>
            <person name="Bhutkar A."/>
            <person name="Blanco E."/>
            <person name="Bosak S.A."/>
            <person name="Bradley R.K."/>
            <person name="Brand A.D."/>
            <person name="Brent M.R."/>
            <person name="Brooks A.N."/>
            <person name="Brown R.H."/>
            <person name="Butlin R.K."/>
            <person name="Caggese C."/>
            <person name="Calvi B.R."/>
            <person name="Bernardo de Carvalho A."/>
            <person name="Caspi A."/>
            <person name="Castrezana S."/>
            <person name="Celniker S.E."/>
            <person name="Chang J.L."/>
            <person name="Chapple C."/>
            <person name="Chatterji S."/>
            <person name="Chinwalla A."/>
            <person name="Civetta A."/>
            <person name="Clifton S.W."/>
            <person name="Comeron J.M."/>
            <person name="Costello J.C."/>
            <person name="Coyne J.A."/>
            <person name="Daub J."/>
            <person name="David R.G."/>
            <person name="Delcher A.L."/>
            <person name="Delehaunty K."/>
            <person name="Do C.B."/>
            <person name="Ebling H."/>
            <person name="Edwards K."/>
            <person name="Eickbush T."/>
            <person name="Evans J.D."/>
            <person name="Filipski A."/>
            <person name="Findeiss S."/>
            <person name="Freyhult E."/>
            <person name="Fulton L."/>
            <person name="Fulton R."/>
            <person name="Garcia A.C."/>
            <person name="Gardiner A."/>
            <person name="Garfield D.A."/>
            <person name="Garvin B.E."/>
            <person name="Gibson G."/>
            <person name="Gilbert D."/>
            <person name="Gnerre S."/>
            <person name="Godfrey J."/>
            <person name="Good R."/>
            <person name="Gotea V."/>
            <person name="Gravely B."/>
            <person name="Greenberg A.J."/>
            <person name="Griffiths-Jones S."/>
            <person name="Gross S."/>
            <person name="Guigo R."/>
            <person name="Gustafson E.A."/>
            <person name="Haerty W."/>
            <person name="Hahn M.W."/>
            <person name="Halligan D.L."/>
            <person name="Halpern A.L."/>
            <person name="Halter G.M."/>
            <person name="Han M.V."/>
            <person name="Heger A."/>
            <person name="Hillier L."/>
            <person name="Hinrichs A.S."/>
            <person name="Holmes I."/>
            <person name="Hoskins R.A."/>
            <person name="Hubisz M.J."/>
            <person name="Hultmark D."/>
            <person name="Huntley M.A."/>
            <person name="Jaffe D.B."/>
            <person name="Jagadeeshan S."/>
            <person name="Jeck W.R."/>
            <person name="Johnson J."/>
            <person name="Jones C.D."/>
            <person name="Jordan W.C."/>
            <person name="Karpen G.H."/>
            <person name="Kataoka E."/>
            <person name="Keightley P.D."/>
            <person name="Kheradpour P."/>
            <person name="Kirkness E.F."/>
            <person name="Koerich L.B."/>
            <person name="Kristiansen K."/>
            <person name="Kudrna D."/>
            <person name="Kulathinal R.J."/>
            <person name="Kumar S."/>
            <person name="Kwok R."/>
            <person name="Lander E."/>
            <person name="Langley C.H."/>
            <person name="Lapoint R."/>
            <person name="Lazzaro B.P."/>
            <person name="Lee S.J."/>
            <person name="Levesque L."/>
            <person name="Li R."/>
            <person name="Lin C.F."/>
            <person name="Lin M.F."/>
            <person name="Lindblad-Toh K."/>
            <person name="Llopart A."/>
            <person name="Long M."/>
            <person name="Low L."/>
            <person name="Lozovsky E."/>
            <person name="Lu J."/>
            <person name="Luo M."/>
            <person name="Machado C.A."/>
            <person name="Makalowski W."/>
            <person name="Marzo M."/>
            <person name="Matsuda M."/>
            <person name="Matzkin L."/>
            <person name="McAllister B."/>
            <person name="McBride C.S."/>
            <person name="McKernan B."/>
            <person name="McKernan K."/>
            <person name="Mendez-Lago M."/>
            <person name="Minx P."/>
            <person name="Mollenhauer M.U."/>
            <person name="Montooth K."/>
            <person name="Mount S.M."/>
            <person name="Mu X."/>
            <person name="Myers E."/>
            <person name="Negre B."/>
            <person name="Newfeld S."/>
            <person name="Nielsen R."/>
            <person name="Noor M.A."/>
            <person name="O'Grady P."/>
            <person name="Pachter L."/>
            <person name="Papaceit M."/>
            <person name="Parisi M.J."/>
            <person name="Parisi M."/>
            <person name="Parts L."/>
            <person name="Pedersen J.S."/>
            <person name="Pesole G."/>
            <person name="Phillippy A.M."/>
            <person name="Ponting C.P."/>
            <person name="Pop M."/>
            <person name="Porcelli D."/>
            <person name="Powell J.R."/>
            <person name="Prohaska S."/>
            <person name="Pruitt K."/>
            <person name="Puig M."/>
            <person name="Quesneville H."/>
            <person name="Ram K.R."/>
            <person name="Rand D."/>
            <person name="Rasmussen M.D."/>
            <person name="Reed L.K."/>
            <person name="Reenan R."/>
            <person name="Reily A."/>
            <person name="Remington K.A."/>
            <person name="Rieger T.T."/>
            <person name="Ritchie M.G."/>
            <person name="Robin C."/>
            <person name="Rogers Y.H."/>
            <person name="Rohde C."/>
            <person name="Rozas J."/>
            <person name="Rubenfield M.J."/>
            <person name="Ruiz A."/>
            <person name="Russo S."/>
            <person name="Salzberg S.L."/>
            <person name="Sanchez-Gracia A."/>
            <person name="Saranga D.J."/>
            <person name="Sato H."/>
            <person name="Schaeffer S.W."/>
            <person name="Schatz M.C."/>
            <person name="Schlenke T."/>
            <person name="Schwartz R."/>
            <person name="Segarra C."/>
            <person name="Singh R.S."/>
            <person name="Sirot L."/>
            <person name="Sirota M."/>
            <person name="Sisneros N.B."/>
            <person name="Smith C.D."/>
            <person name="Smith T.F."/>
            <person name="Spieth J."/>
            <person name="Stage D.E."/>
            <person name="Stark A."/>
            <person name="Stephan W."/>
            <person name="Strausberg R.L."/>
            <person name="Strempel S."/>
            <person name="Sturgill D."/>
            <person name="Sutton G."/>
            <person name="Sutton G.G."/>
            <person name="Tao W."/>
            <person name="Teichmann S."/>
            <person name="Tobari Y.N."/>
            <person name="Tomimura Y."/>
            <person name="Tsolas J.M."/>
            <person name="Valente V.L."/>
            <person name="Venter E."/>
            <person name="Venter J.C."/>
            <person name="Vicario S."/>
            <person name="Vieira F.G."/>
            <person name="Vilella A.J."/>
            <person name="Villasante A."/>
            <person name="Walenz B."/>
            <person name="Wang J."/>
            <person name="Wasserman M."/>
            <person name="Watts T."/>
            <person name="Wilson D."/>
            <person name="Wilson R.K."/>
            <person name="Wing R.A."/>
            <person name="Wolfner M.F."/>
            <person name="Wong A."/>
            <person name="Wong G.K."/>
            <person name="Wu C.I."/>
            <person name="Wu G."/>
            <person name="Yamamoto D."/>
            <person name="Yang H.P."/>
            <person name="Yang S.P."/>
            <person name="Yorke J.A."/>
            <person name="Yoshida K."/>
            <person name="Zdobnov E."/>
            <person name="Zhang P."/>
            <person name="Zhang Y."/>
            <person name="Zimin A.V."/>
            <person name="Baldwin J."/>
            <person name="Abdouelleil A."/>
            <person name="Abdulkadir J."/>
            <person name="Abebe A."/>
            <person name="Abera B."/>
            <person name="Abreu J."/>
            <person name="Acer S.C."/>
            <person name="Aftuck L."/>
            <person name="Alexander A."/>
            <person name="An P."/>
            <person name="Anderson E."/>
            <person name="Anderson S."/>
            <person name="Arachi H."/>
            <person name="Azer M."/>
            <person name="Bachantsang P."/>
            <person name="Barry A."/>
            <person name="Bayul T."/>
            <person name="Berlin A."/>
            <person name="Bessette D."/>
            <person name="Bloom T."/>
            <person name="Blye J."/>
            <person name="Boguslavskiy L."/>
            <person name="Bonnet C."/>
            <person name="Boukhgalter B."/>
            <person name="Bourzgui I."/>
            <person name="Brown A."/>
            <person name="Cahill P."/>
            <person name="Channer S."/>
            <person name="Cheshatsang Y."/>
            <person name="Chuda L."/>
            <person name="Citroen M."/>
            <person name="Collymore A."/>
            <person name="Cooke P."/>
            <person name="Costello M."/>
            <person name="D'Aco K."/>
            <person name="Daza R."/>
            <person name="De Haan G."/>
            <person name="DeGray S."/>
            <person name="DeMaso C."/>
            <person name="Dhargay N."/>
            <person name="Dooley K."/>
            <person name="Dooley E."/>
            <person name="Doricent M."/>
            <person name="Dorje P."/>
            <person name="Dorjee K."/>
            <person name="Dupes A."/>
            <person name="Elong R."/>
            <person name="Falk J."/>
            <person name="Farina A."/>
            <person name="Faro S."/>
            <person name="Ferguson D."/>
            <person name="Fisher S."/>
            <person name="Foley C.D."/>
            <person name="Franke A."/>
            <person name="Friedrich D."/>
            <person name="Gadbois L."/>
            <person name="Gearin G."/>
            <person name="Gearin C.R."/>
            <person name="Giannoukos G."/>
            <person name="Goode T."/>
            <person name="Graham J."/>
            <person name="Grandbois E."/>
            <person name="Grewal S."/>
            <person name="Gyaltsen K."/>
            <person name="Hafez N."/>
            <person name="Hagos B."/>
            <person name="Hall J."/>
            <person name="Henson C."/>
            <person name="Hollinger A."/>
            <person name="Honan T."/>
            <person name="Huard M.D."/>
            <person name="Hughes L."/>
            <person name="Hurhula B."/>
            <person name="Husby M.E."/>
            <person name="Kamat A."/>
            <person name="Kanga B."/>
            <person name="Kashin S."/>
            <person name="Khazanovich D."/>
            <person name="Kisner P."/>
            <person name="Lance K."/>
            <person name="Lara M."/>
            <person name="Lee W."/>
            <person name="Lennon N."/>
            <person name="Letendre F."/>
            <person name="LeVine R."/>
            <person name="Lipovsky A."/>
            <person name="Liu X."/>
            <person name="Liu J."/>
            <person name="Liu S."/>
            <person name="Lokyitsang T."/>
            <person name="Lokyitsang Y."/>
            <person name="Lubonja R."/>
            <person name="Lui A."/>
            <person name="MacDonald P."/>
            <person name="Magnisalis V."/>
            <person name="Maru K."/>
            <person name="Matthews C."/>
            <person name="McCusker W."/>
            <person name="McDonough S."/>
            <person name="Mehta T."/>
            <person name="Meldrim J."/>
            <person name="Meneus L."/>
            <person name="Mihai O."/>
            <person name="Mihalev A."/>
            <person name="Mihova T."/>
            <person name="Mittelman R."/>
            <person name="Mlenga V."/>
            <person name="Montmayeur A."/>
            <person name="Mulrain L."/>
            <person name="Navidi A."/>
            <person name="Naylor J."/>
            <person name="Negash T."/>
            <person name="Nguyen T."/>
            <person name="Nguyen N."/>
            <person name="Nicol R."/>
            <person name="Norbu C."/>
            <person name="Norbu N."/>
            <person name="Novod N."/>
            <person name="O'Neill B."/>
            <person name="Osman S."/>
            <person name="Markiewicz E."/>
            <person name="Oyono O.L."/>
            <person name="Patti C."/>
            <person name="Phunkhang P."/>
            <person name="Pierre F."/>
            <person name="Priest M."/>
            <person name="Raghuraman S."/>
            <person name="Rege F."/>
            <person name="Reyes R."/>
            <person name="Rise C."/>
            <person name="Rogov P."/>
            <person name="Ross K."/>
            <person name="Ryan E."/>
            <person name="Settipalli S."/>
            <person name="Shea T."/>
            <person name="Sherpa N."/>
            <person name="Shi L."/>
            <person name="Shih D."/>
            <person name="Sparrow T."/>
            <person name="Spaulding J."/>
            <person name="Stalker J."/>
            <person name="Stange-Thomann N."/>
            <person name="Stavropoulos S."/>
            <person name="Stone C."/>
            <person name="Strader C."/>
            <person name="Tesfaye S."/>
            <person name="Thomson T."/>
            <person name="Thoulutsang Y."/>
            <person name="Thoulutsang D."/>
            <person name="Topham K."/>
            <person name="Topping I."/>
            <person name="Tsamla T."/>
            <person name="Vassiliev H."/>
            <person name="Vo A."/>
            <person name="Wangchuk T."/>
            <person name="Wangdi T."/>
            <person name="Weiand M."/>
            <person name="Wilkinson J."/>
            <person name="Wilson A."/>
            <person name="Yadav S."/>
            <person name="Young G."/>
            <person name="Yu Q."/>
            <person name="Zembek L."/>
            <person name="Zhong D."/>
            <person name="Zimmer A."/>
            <person name="Zwirko Z."/>
            <person name="Jaffe D.B."/>
            <person name="Alvarez P."/>
            <person name="Brockman W."/>
            <person name="Butler J."/>
            <person name="Chin C."/>
            <person name="Gnerre S."/>
            <person name="Grabherr M."/>
            <person name="Kleber M."/>
            <person name="Mauceli E."/>
            <person name="MacCallum I."/>
        </authorList>
    </citation>
    <scope>NUCLEOTIDE SEQUENCE [LARGE SCALE GENOMIC DNA]</scope>
    <source>
        <strain evidence="5">Tucson 15081-1352.22</strain>
    </source>
</reference>
<dbReference type="InParanoid" id="B4K5Z9"/>
<feature type="region of interest" description="Disordered" evidence="1">
    <location>
        <begin position="445"/>
        <end position="509"/>
    </location>
</feature>
<keyword evidence="2" id="KW-0472">Membrane</keyword>
<feature type="region of interest" description="Disordered" evidence="1">
    <location>
        <begin position="681"/>
        <end position="892"/>
    </location>
</feature>
<protein>
    <submittedName>
        <fullName evidence="4">Uncharacterized protein, isoform A</fullName>
    </submittedName>
</protein>
<dbReference type="OrthoDB" id="6614503at2759"/>
<evidence type="ECO:0000256" key="2">
    <source>
        <dbReference type="SAM" id="Phobius"/>
    </source>
</evidence>
<evidence type="ECO:0000313" key="5">
    <source>
        <dbReference type="Proteomes" id="UP000009192"/>
    </source>
</evidence>
<keyword evidence="2" id="KW-1133">Transmembrane helix</keyword>
<dbReference type="OMA" id="MLIRYFN"/>
<name>B4K5Z9_DROMO</name>
<keyword evidence="3" id="KW-0732">Signal</keyword>
<feature type="compositionally biased region" description="Polar residues" evidence="1">
    <location>
        <begin position="801"/>
        <end position="818"/>
    </location>
</feature>
<dbReference type="EMBL" id="CH933806">
    <property type="protein sequence ID" value="EDW16236.1"/>
    <property type="molecule type" value="Genomic_DNA"/>
</dbReference>
<feature type="compositionally biased region" description="Basic residues" evidence="1">
    <location>
        <begin position="479"/>
        <end position="489"/>
    </location>
</feature>
<sequence>MNICVLFSLLLLLAPGGCPIYSIDLSTLEVPNDFQNELTLQSMLSSELHQYRNKLNTNDDLGQDKVGRLKDNPFEKNDRLRSIEDRIRATYYAAASPQHTEAAIDLEPGEQVQPPSTSSSLPQQQCDSNVVQKCESGMEHFMGSNLFGGYPKHCFSTEDIALISARRDFELLVPKFYPNTLIADSVVYSLMKYFNTINHVLKQVSDIESRRLMQRAFYDALGGYLRYYMVPVAQVSYYAGRLKLCTVQRLVALYRECLTVLNTNGNGWKMPEQDILARLKNVHIKPIKLNNSQSTEMDASNCALLDHGCANDDAQNEMMIVPLPHLEVEDNNGYLTNIFLPFKHRRIYNLRSPDSASILVKFYKTVNNCYRFQGMSPKVYNQKLRIWIRENLQLHYRDELFYPGLGGVLQVYEALTCPTSADDRSSQEDEQLPDLGDLKDYETLPEEEAHDSADKSKKPNNKSNKNSNVRGQNRTKNTPARRKQTRTPRQHQNESSADTQFVKTDKNPQGEECIDCDDESYVGYVAAFLALIFLLLLLLICCCLHKSRSKPDVKKDSSSPVIIKESDAKPVEHFYETPPIKNDSKQSTWSSIFRRGADKVAKKSLVMTTTLRGSNMTPGMSVVSNQRGPRNLNDMENQMLRGTDDGNFYRSDSSSTSSLVCQFPRKFLPIKSNREKHNTFYGLSEKKHPKVASKRPSQHLLRERDQHRDRSEEQKEELQNDKSKKHREQKQKKMSSQLDSEPKLEATDDRLVNKSNHKRQKGGLAYCQERDRVGDIEPEIVRERTRERTKEKEVSSKQLKENLTNSSRKQIRPSGSRTSQRRESVHEKELYSEKKASENLFNHKVEPSSATANRLEAQTESVEVKSQTPSSSVGESSKNGASWETTYDDDSK</sequence>
<gene>
    <name evidence="4" type="primary">Dmoj\GI22336</name>
    <name evidence="4" type="ORF">Dmoj_GI22336</name>
</gene>
<feature type="compositionally biased region" description="Basic residues" evidence="1">
    <location>
        <begin position="723"/>
        <end position="733"/>
    </location>
</feature>
<feature type="signal peptide" evidence="3">
    <location>
        <begin position="1"/>
        <end position="19"/>
    </location>
</feature>
<organism evidence="4 5">
    <name type="scientific">Drosophila mojavensis</name>
    <name type="common">Fruit fly</name>
    <dbReference type="NCBI Taxonomy" id="7230"/>
    <lineage>
        <taxon>Eukaryota</taxon>
        <taxon>Metazoa</taxon>
        <taxon>Ecdysozoa</taxon>
        <taxon>Arthropoda</taxon>
        <taxon>Hexapoda</taxon>
        <taxon>Insecta</taxon>
        <taxon>Pterygota</taxon>
        <taxon>Neoptera</taxon>
        <taxon>Endopterygota</taxon>
        <taxon>Diptera</taxon>
        <taxon>Brachycera</taxon>
        <taxon>Muscomorpha</taxon>
        <taxon>Ephydroidea</taxon>
        <taxon>Drosophilidae</taxon>
        <taxon>Drosophila</taxon>
    </lineage>
</organism>
<dbReference type="FunCoup" id="B4K5Z9">
    <property type="interactions" value="37"/>
</dbReference>
<feature type="compositionally biased region" description="Polar residues" evidence="1">
    <location>
        <begin position="848"/>
        <end position="885"/>
    </location>
</feature>
<evidence type="ECO:0000256" key="1">
    <source>
        <dbReference type="SAM" id="MobiDB-lite"/>
    </source>
</evidence>
<dbReference type="Proteomes" id="UP000009192">
    <property type="component" value="Unassembled WGS sequence"/>
</dbReference>
<feature type="compositionally biased region" description="Polar residues" evidence="1">
    <location>
        <begin position="469"/>
        <end position="478"/>
    </location>
</feature>
<keyword evidence="2" id="KW-0812">Transmembrane</keyword>
<proteinExistence type="predicted"/>
<dbReference type="eggNOG" id="ENOG502RZ9I">
    <property type="taxonomic scope" value="Eukaryota"/>
</dbReference>
<evidence type="ECO:0000313" key="4">
    <source>
        <dbReference type="EMBL" id="EDW16236.1"/>
    </source>
</evidence>
<feature type="compositionally biased region" description="Basic and acidic residues" evidence="1">
    <location>
        <begin position="740"/>
        <end position="752"/>
    </location>
</feature>
<dbReference type="AlphaFoldDB" id="B4K5Z9"/>
<feature type="compositionally biased region" description="Polar residues" evidence="1">
    <location>
        <begin position="493"/>
        <end position="502"/>
    </location>
</feature>
<feature type="compositionally biased region" description="Basic and acidic residues" evidence="1">
    <location>
        <begin position="700"/>
        <end position="722"/>
    </location>
</feature>
<feature type="compositionally biased region" description="Basic and acidic residues" evidence="1">
    <location>
        <begin position="768"/>
        <end position="800"/>
    </location>
</feature>
<dbReference type="PhylomeDB" id="B4K5Z9"/>
<dbReference type="HOGENOM" id="CLU_015394_0_0_1"/>
<accession>B4K5Z9</accession>